<feature type="transmembrane region" description="Helical" evidence="2">
    <location>
        <begin position="108"/>
        <end position="133"/>
    </location>
</feature>
<name>A0A1N5W2F5_9ACTN</name>
<dbReference type="Proteomes" id="UP000185124">
    <property type="component" value="Unassembled WGS sequence"/>
</dbReference>
<accession>A0A1N5W2F5</accession>
<evidence type="ECO:0000256" key="2">
    <source>
        <dbReference type="SAM" id="Phobius"/>
    </source>
</evidence>
<evidence type="ECO:0000313" key="4">
    <source>
        <dbReference type="Proteomes" id="UP000185124"/>
    </source>
</evidence>
<organism evidence="3 4">
    <name type="scientific">Micromonospora cremea</name>
    <dbReference type="NCBI Taxonomy" id="709881"/>
    <lineage>
        <taxon>Bacteria</taxon>
        <taxon>Bacillati</taxon>
        <taxon>Actinomycetota</taxon>
        <taxon>Actinomycetes</taxon>
        <taxon>Micromonosporales</taxon>
        <taxon>Micromonosporaceae</taxon>
        <taxon>Micromonospora</taxon>
    </lineage>
</organism>
<proteinExistence type="predicted"/>
<reference evidence="4" key="1">
    <citation type="submission" date="2016-12" db="EMBL/GenBank/DDBJ databases">
        <authorList>
            <person name="Varghese N."/>
            <person name="Submissions S."/>
        </authorList>
    </citation>
    <scope>NUCLEOTIDE SEQUENCE [LARGE SCALE GENOMIC DNA]</scope>
    <source>
        <strain evidence="4">DSM 45599</strain>
    </source>
</reference>
<keyword evidence="2" id="KW-1133">Transmembrane helix</keyword>
<keyword evidence="2" id="KW-0472">Membrane</keyword>
<dbReference type="STRING" id="709881.SAMN04489832_2089"/>
<keyword evidence="2" id="KW-0812">Transmembrane</keyword>
<gene>
    <name evidence="3" type="ORF">SAMN04489832_2089</name>
</gene>
<evidence type="ECO:0000313" key="3">
    <source>
        <dbReference type="EMBL" id="SIM79394.1"/>
    </source>
</evidence>
<dbReference type="AlphaFoldDB" id="A0A1N5W2F5"/>
<dbReference type="EMBL" id="FSQT01000001">
    <property type="protein sequence ID" value="SIM79394.1"/>
    <property type="molecule type" value="Genomic_DNA"/>
</dbReference>
<feature type="transmembrane region" description="Helical" evidence="2">
    <location>
        <begin position="85"/>
        <end position="102"/>
    </location>
</feature>
<evidence type="ECO:0000256" key="1">
    <source>
        <dbReference type="SAM" id="MobiDB-lite"/>
    </source>
</evidence>
<sequence length="285" mass="30583">MLGGRPRARGRQAGLTAMTRSRHGSDGAGTAPGERRQAVRTTEVVLVESGTVRPEVPIPLAPLGGPARLLRRLAVGPGRSSFQRARNVTLAWLVAAVLAVIVDRLVVAHVLATCAAAALVAYAIARVVALVVVERRQCAFEWRWLDDQSRLLRRHPFEVVAVRVRVTLDGTGSAVRTLDLTDAADVGWLLDRQADPGADVSTQARIEFGYWAANSSGRSSDSVRRGLRDLQVHPVDAPIARARIRFPQARYVTVADSGGAGGQWPGRAAHWSLVGPVRLTTARAA</sequence>
<feature type="region of interest" description="Disordered" evidence="1">
    <location>
        <begin position="1"/>
        <end position="37"/>
    </location>
</feature>
<keyword evidence="4" id="KW-1185">Reference proteome</keyword>
<protein>
    <submittedName>
        <fullName evidence="3">Uncharacterized protein</fullName>
    </submittedName>
</protein>
<feature type="compositionally biased region" description="Basic residues" evidence="1">
    <location>
        <begin position="1"/>
        <end position="10"/>
    </location>
</feature>